<dbReference type="Ensembl" id="ENSEEET00000043018.2">
    <property type="protein sequence ID" value="ENSEEEP00000042532.2"/>
    <property type="gene ID" value="ENSEEEG00000020083.2"/>
</dbReference>
<dbReference type="CDD" id="cd00032">
    <property type="entry name" value="CASc"/>
    <property type="match status" value="1"/>
</dbReference>
<evidence type="ECO:0000256" key="3">
    <source>
        <dbReference type="ARBA" id="ARBA00022801"/>
    </source>
</evidence>
<dbReference type="AlphaFoldDB" id="A0A4W4H2B0"/>
<protein>
    <recommendedName>
        <fullName evidence="11">Caspase family p20 domain-containing protein</fullName>
    </recommendedName>
</protein>
<evidence type="ECO:0000256" key="2">
    <source>
        <dbReference type="ARBA" id="ARBA00022670"/>
    </source>
</evidence>
<dbReference type="PANTHER" id="PTHR47901:SF3">
    <property type="entry name" value="CASPASE-1"/>
    <property type="match status" value="1"/>
</dbReference>
<proteinExistence type="inferred from homology"/>
<dbReference type="Proteomes" id="UP000314983">
    <property type="component" value="Chromosome 19"/>
</dbReference>
<dbReference type="PRINTS" id="PR00376">
    <property type="entry name" value="IL1BCENZYME"/>
</dbReference>
<evidence type="ECO:0008006" key="11">
    <source>
        <dbReference type="Google" id="ProtNLM"/>
    </source>
</evidence>
<keyword evidence="10" id="KW-1185">Reference proteome</keyword>
<dbReference type="PROSITE" id="PS01121">
    <property type="entry name" value="CASPASE_HIS"/>
    <property type="match status" value="1"/>
</dbReference>
<evidence type="ECO:0000259" key="7">
    <source>
        <dbReference type="PROSITE" id="PS50207"/>
    </source>
</evidence>
<dbReference type="GeneID" id="113573520"/>
<dbReference type="GO" id="GO:0072557">
    <property type="term" value="C:IPAF inflammasome complex"/>
    <property type="evidence" value="ECO:0007669"/>
    <property type="project" value="TreeGrafter"/>
</dbReference>
<dbReference type="GO" id="GO:0097169">
    <property type="term" value="C:AIM2 inflammasome complex"/>
    <property type="evidence" value="ECO:0007669"/>
    <property type="project" value="TreeGrafter"/>
</dbReference>
<sequence>MSGLEEKDNCSEDATPLSLLSLNKLRISKLERNEKSDDCPERVEVVVPCGHKMPLDYLIAWCKCYLKQAKTKFTCPTFDMEKKEACSAKFSYKELCQFAALPPRIKEVFEERLGALTAAKFCEYKICPGCQSYVERDHKTNLCVHCTICTAAKGRTYEFCWNCRKEWKGQVHTAMCCGNSSCEKIEPSQAKCDSLKLCQPAFKTQKLNTEQIYETKAKSSDRKRLAMIINNVKFRRKDFYRCGSEKDEESMRILLEGLGYHVIILNNLSAEGMKAAFGNFSQCNEHRYSDSTFVVIMSHGGPDGICGIYAEDEEDIFPVEKIFQYLDSENCPGLIGKPKIILIQACRGDKKGYVWVHDSRIPKSNGIKQHREKDFACLRSCTPDTVSNRNGMTGSVFIQILVKIFSGHAHEDDIMELFRKVLYWFENEAEKVECYQMPCLERTTLSKKFYLFPGL</sequence>
<comment type="similarity">
    <text evidence="1 6">Belongs to the peptidase C14A family.</text>
</comment>
<reference evidence="9" key="4">
    <citation type="submission" date="2025-08" db="UniProtKB">
        <authorList>
            <consortium name="Ensembl"/>
        </authorList>
    </citation>
    <scope>IDENTIFICATION</scope>
</reference>
<dbReference type="GO" id="GO:0004197">
    <property type="term" value="F:cysteine-type endopeptidase activity"/>
    <property type="evidence" value="ECO:0007669"/>
    <property type="project" value="InterPro"/>
</dbReference>
<evidence type="ECO:0000256" key="1">
    <source>
        <dbReference type="ARBA" id="ARBA00010134"/>
    </source>
</evidence>
<dbReference type="InterPro" id="IPR001309">
    <property type="entry name" value="Pept_C14_p20"/>
</dbReference>
<evidence type="ECO:0000259" key="8">
    <source>
        <dbReference type="PROSITE" id="PS50208"/>
    </source>
</evidence>
<dbReference type="Pfam" id="PF00656">
    <property type="entry name" value="Peptidase_C14"/>
    <property type="match status" value="1"/>
</dbReference>
<evidence type="ECO:0000256" key="5">
    <source>
        <dbReference type="ARBA" id="ARBA00023145"/>
    </source>
</evidence>
<keyword evidence="5" id="KW-0865">Zymogen</keyword>
<reference evidence="9" key="3">
    <citation type="submission" date="2020-05" db="EMBL/GenBank/DDBJ databases">
        <title>Electrophorus electricus (electric eel) genome, fEleEle1, primary haplotype.</title>
        <authorList>
            <person name="Myers G."/>
            <person name="Meyer A."/>
            <person name="Fedrigo O."/>
            <person name="Formenti G."/>
            <person name="Rhie A."/>
            <person name="Tracey A."/>
            <person name="Sims Y."/>
            <person name="Jarvis E.D."/>
        </authorList>
    </citation>
    <scope>NUCLEOTIDE SEQUENCE [LARGE SCALE GENOMIC DNA]</scope>
</reference>
<dbReference type="PANTHER" id="PTHR47901">
    <property type="entry name" value="CASPASE RECRUITMENT DOMAIN-CONTAINING PROTEIN 18"/>
    <property type="match status" value="1"/>
</dbReference>
<keyword evidence="4" id="KW-0788">Thiol protease</keyword>
<dbReference type="KEGG" id="eee:113573520"/>
<name>A0A4W4H2B0_ELEEL</name>
<evidence type="ECO:0000256" key="6">
    <source>
        <dbReference type="RuleBase" id="RU003971"/>
    </source>
</evidence>
<dbReference type="Gene3D" id="3.40.50.1460">
    <property type="match status" value="1"/>
</dbReference>
<dbReference type="GO" id="GO:0006508">
    <property type="term" value="P:proteolysis"/>
    <property type="evidence" value="ECO:0007669"/>
    <property type="project" value="UniProtKB-KW"/>
</dbReference>
<reference evidence="9" key="5">
    <citation type="submission" date="2025-09" db="UniProtKB">
        <authorList>
            <consortium name="Ensembl"/>
        </authorList>
    </citation>
    <scope>IDENTIFICATION</scope>
</reference>
<reference evidence="10" key="1">
    <citation type="journal article" date="2014" name="Science">
        <title>Nonhuman genetics. Genomic basis for the convergent evolution of electric organs.</title>
        <authorList>
            <person name="Gallant J.R."/>
            <person name="Traeger L.L."/>
            <person name="Volkening J.D."/>
            <person name="Moffett H."/>
            <person name="Chen P.H."/>
            <person name="Novina C.D."/>
            <person name="Phillips G.N.Jr."/>
            <person name="Anand R."/>
            <person name="Wells G.B."/>
            <person name="Pinch M."/>
            <person name="Guth R."/>
            <person name="Unguez G.A."/>
            <person name="Albert J.S."/>
            <person name="Zakon H.H."/>
            <person name="Samanta M.P."/>
            <person name="Sussman M.R."/>
        </authorList>
    </citation>
    <scope>NUCLEOTIDE SEQUENCE [LARGE SCALE GENOMIC DNA]</scope>
</reference>
<dbReference type="SMART" id="SM00115">
    <property type="entry name" value="CASc"/>
    <property type="match status" value="1"/>
</dbReference>
<evidence type="ECO:0000256" key="4">
    <source>
        <dbReference type="ARBA" id="ARBA00022807"/>
    </source>
</evidence>
<dbReference type="STRING" id="8005.ENSEEEP00000042532"/>
<dbReference type="GO" id="GO:0050727">
    <property type="term" value="P:regulation of inflammatory response"/>
    <property type="evidence" value="ECO:0007669"/>
    <property type="project" value="TreeGrafter"/>
</dbReference>
<dbReference type="InterPro" id="IPR016129">
    <property type="entry name" value="Caspase_his_AS"/>
</dbReference>
<dbReference type="PROSITE" id="PS50208">
    <property type="entry name" value="CASPASE_P20"/>
    <property type="match status" value="1"/>
</dbReference>
<reference evidence="10" key="2">
    <citation type="journal article" date="2017" name="Sci. Adv.">
        <title>A tail of two voltages: Proteomic comparison of the three electric organs of the electric eel.</title>
        <authorList>
            <person name="Traeger L.L."/>
            <person name="Sabat G."/>
            <person name="Barrett-Wilt G.A."/>
            <person name="Wells G.B."/>
            <person name="Sussman M.R."/>
        </authorList>
    </citation>
    <scope>NUCLEOTIDE SEQUENCE [LARGE SCALE GENOMIC DNA]</scope>
</reference>
<evidence type="ECO:0000313" key="9">
    <source>
        <dbReference type="Ensembl" id="ENSEEEP00000042532.2"/>
    </source>
</evidence>
<dbReference type="GeneTree" id="ENSGT00940000162428"/>
<keyword evidence="2" id="KW-0645">Protease</keyword>
<dbReference type="CTD" id="563034"/>
<feature type="domain" description="Caspase family p20" evidence="8">
    <location>
        <begin position="222"/>
        <end position="350"/>
    </location>
</feature>
<gene>
    <name evidence="9" type="primary">casp23</name>
</gene>
<dbReference type="InterPro" id="IPR011600">
    <property type="entry name" value="Pept_C14_caspase"/>
</dbReference>
<keyword evidence="3" id="KW-0378">Hydrolase</keyword>
<dbReference type="InterPro" id="IPR015917">
    <property type="entry name" value="Pept_C14A"/>
</dbReference>
<accession>A0A4W4H2B0</accession>
<dbReference type="PROSITE" id="PS01122">
    <property type="entry name" value="CASPASE_CYS"/>
    <property type="match status" value="1"/>
</dbReference>
<dbReference type="OMA" id="YLISWCK"/>
<dbReference type="SUPFAM" id="SSF52129">
    <property type="entry name" value="Caspase-like"/>
    <property type="match status" value="1"/>
</dbReference>
<dbReference type="InterPro" id="IPR002398">
    <property type="entry name" value="Pept_C14"/>
</dbReference>
<organism evidence="9 10">
    <name type="scientific">Electrophorus electricus</name>
    <name type="common">Electric eel</name>
    <name type="synonym">Gymnotus electricus</name>
    <dbReference type="NCBI Taxonomy" id="8005"/>
    <lineage>
        <taxon>Eukaryota</taxon>
        <taxon>Metazoa</taxon>
        <taxon>Chordata</taxon>
        <taxon>Craniata</taxon>
        <taxon>Vertebrata</taxon>
        <taxon>Euteleostomi</taxon>
        <taxon>Actinopterygii</taxon>
        <taxon>Neopterygii</taxon>
        <taxon>Teleostei</taxon>
        <taxon>Ostariophysi</taxon>
        <taxon>Gymnotiformes</taxon>
        <taxon>Gymnotoidei</taxon>
        <taxon>Gymnotidae</taxon>
        <taxon>Electrophorus</taxon>
    </lineage>
</organism>
<dbReference type="PROSITE" id="PS50207">
    <property type="entry name" value="CASPASE_P10"/>
    <property type="match status" value="1"/>
</dbReference>
<dbReference type="RefSeq" id="XP_026859627.2">
    <property type="nucleotide sequence ID" value="XM_027003826.2"/>
</dbReference>
<dbReference type="GO" id="GO:0072559">
    <property type="term" value="C:NLRP3 inflammasome complex"/>
    <property type="evidence" value="ECO:0007669"/>
    <property type="project" value="TreeGrafter"/>
</dbReference>
<dbReference type="InterPro" id="IPR002138">
    <property type="entry name" value="Pept_C14_p10"/>
</dbReference>
<feature type="domain" description="Caspase family p10" evidence="7">
    <location>
        <begin position="365"/>
        <end position="453"/>
    </location>
</feature>
<dbReference type="InterPro" id="IPR033139">
    <property type="entry name" value="Caspase_cys_AS"/>
</dbReference>
<dbReference type="InterPro" id="IPR029030">
    <property type="entry name" value="Caspase-like_dom_sf"/>
</dbReference>
<evidence type="ECO:0000313" key="10">
    <source>
        <dbReference type="Proteomes" id="UP000314983"/>
    </source>
</evidence>